<keyword evidence="3" id="KW-1185">Reference proteome</keyword>
<comment type="caution">
    <text evidence="2">The sequence shown here is derived from an EMBL/GenBank/DDBJ whole genome shotgun (WGS) entry which is preliminary data.</text>
</comment>
<proteinExistence type="predicted"/>
<protein>
    <submittedName>
        <fullName evidence="2">Uncharacterized protein</fullName>
    </submittedName>
</protein>
<reference evidence="3" key="1">
    <citation type="submission" date="2024-07" db="EMBL/GenBank/DDBJ databases">
        <title>Two chromosome-level genome assemblies of Korean endemic species Abeliophyllum distichum and Forsythia ovata (Oleaceae).</title>
        <authorList>
            <person name="Jang H."/>
        </authorList>
    </citation>
    <scope>NUCLEOTIDE SEQUENCE [LARGE SCALE GENOMIC DNA]</scope>
</reference>
<feature type="compositionally biased region" description="Polar residues" evidence="1">
    <location>
        <begin position="13"/>
        <end position="24"/>
    </location>
</feature>
<feature type="compositionally biased region" description="Polar residues" evidence="1">
    <location>
        <begin position="58"/>
        <end position="67"/>
    </location>
</feature>
<dbReference type="EMBL" id="JBFOLJ010000003">
    <property type="protein sequence ID" value="KAL2549629.1"/>
    <property type="molecule type" value="Genomic_DNA"/>
</dbReference>
<dbReference type="AlphaFoldDB" id="A0ABD1WIX1"/>
<sequence length="125" mass="12383">MASNVVGHPSPAITLTPSGLTPSESGPFGPQNHQPAAALGANPSSAALLLDELLRPTPTLQATHSPLPSTPIGSDLQARDLDAGTPRTPARGAQPARTGPARATTQCVVVGDGAPPMGDGPSTQA</sequence>
<accession>A0ABD1WIX1</accession>
<evidence type="ECO:0000313" key="2">
    <source>
        <dbReference type="EMBL" id="KAL2549629.1"/>
    </source>
</evidence>
<gene>
    <name evidence="2" type="ORF">Fot_11159</name>
</gene>
<dbReference type="Proteomes" id="UP001604277">
    <property type="component" value="Unassembled WGS sequence"/>
</dbReference>
<evidence type="ECO:0000256" key="1">
    <source>
        <dbReference type="SAM" id="MobiDB-lite"/>
    </source>
</evidence>
<evidence type="ECO:0000313" key="3">
    <source>
        <dbReference type="Proteomes" id="UP001604277"/>
    </source>
</evidence>
<feature type="region of interest" description="Disordered" evidence="1">
    <location>
        <begin position="1"/>
        <end position="43"/>
    </location>
</feature>
<name>A0ABD1WIX1_9LAMI</name>
<organism evidence="2 3">
    <name type="scientific">Forsythia ovata</name>
    <dbReference type="NCBI Taxonomy" id="205694"/>
    <lineage>
        <taxon>Eukaryota</taxon>
        <taxon>Viridiplantae</taxon>
        <taxon>Streptophyta</taxon>
        <taxon>Embryophyta</taxon>
        <taxon>Tracheophyta</taxon>
        <taxon>Spermatophyta</taxon>
        <taxon>Magnoliopsida</taxon>
        <taxon>eudicotyledons</taxon>
        <taxon>Gunneridae</taxon>
        <taxon>Pentapetalae</taxon>
        <taxon>asterids</taxon>
        <taxon>lamiids</taxon>
        <taxon>Lamiales</taxon>
        <taxon>Oleaceae</taxon>
        <taxon>Forsythieae</taxon>
        <taxon>Forsythia</taxon>
    </lineage>
</organism>
<feature type="region of interest" description="Disordered" evidence="1">
    <location>
        <begin position="57"/>
        <end position="104"/>
    </location>
</feature>